<protein>
    <submittedName>
        <fullName evidence="2">Uncharacterized protein</fullName>
    </submittedName>
</protein>
<feature type="signal peptide" evidence="1">
    <location>
        <begin position="1"/>
        <end position="19"/>
    </location>
</feature>
<dbReference type="Proteomes" id="UP000615755">
    <property type="component" value="Unassembled WGS sequence"/>
</dbReference>
<evidence type="ECO:0000313" key="2">
    <source>
        <dbReference type="EMBL" id="MBE0368484.1"/>
    </source>
</evidence>
<sequence length="114" mass="12066">MKKLIGLVTLLGFVSIAHASERFVVNTKIYNDKHLIGAPTLIVNSNETGSISVSELYRFSLTVAPIDGSTVSIVSELELGGKQMSPSLVVELGKEASINMDGKAFSVIVSKAEG</sequence>
<name>A0ABR9EBZ6_9GAMM</name>
<feature type="chain" id="PRO_5046502223" evidence="1">
    <location>
        <begin position="20"/>
        <end position="114"/>
    </location>
</feature>
<dbReference type="RefSeq" id="WP_192507760.1">
    <property type="nucleotide sequence ID" value="NZ_AQGV01000012.1"/>
</dbReference>
<organism evidence="2 3">
    <name type="scientific">Pseudoalteromonas aurantia 208</name>
    <dbReference type="NCBI Taxonomy" id="1314867"/>
    <lineage>
        <taxon>Bacteria</taxon>
        <taxon>Pseudomonadati</taxon>
        <taxon>Pseudomonadota</taxon>
        <taxon>Gammaproteobacteria</taxon>
        <taxon>Alteromonadales</taxon>
        <taxon>Pseudoalteromonadaceae</taxon>
        <taxon>Pseudoalteromonas</taxon>
    </lineage>
</organism>
<dbReference type="EMBL" id="AQGV01000012">
    <property type="protein sequence ID" value="MBE0368484.1"/>
    <property type="molecule type" value="Genomic_DNA"/>
</dbReference>
<keyword evidence="1" id="KW-0732">Signal</keyword>
<proteinExistence type="predicted"/>
<comment type="caution">
    <text evidence="2">The sequence shown here is derived from an EMBL/GenBank/DDBJ whole genome shotgun (WGS) entry which is preliminary data.</text>
</comment>
<evidence type="ECO:0000313" key="3">
    <source>
        <dbReference type="Proteomes" id="UP000615755"/>
    </source>
</evidence>
<evidence type="ECO:0000256" key="1">
    <source>
        <dbReference type="SAM" id="SignalP"/>
    </source>
</evidence>
<keyword evidence="3" id="KW-1185">Reference proteome</keyword>
<gene>
    <name evidence="2" type="ORF">PAUR_a2095</name>
</gene>
<accession>A0ABR9EBZ6</accession>
<reference evidence="2 3" key="1">
    <citation type="submission" date="2015-03" db="EMBL/GenBank/DDBJ databases">
        <title>Genome sequence of Pseudoalteromonas aurantia.</title>
        <authorList>
            <person name="Xie B.-B."/>
            <person name="Rong J.-C."/>
            <person name="Qin Q.-L."/>
            <person name="Zhang Y.-Z."/>
        </authorList>
    </citation>
    <scope>NUCLEOTIDE SEQUENCE [LARGE SCALE GENOMIC DNA]</scope>
    <source>
        <strain evidence="2 3">208</strain>
    </source>
</reference>